<dbReference type="GO" id="GO:0098552">
    <property type="term" value="C:side of membrane"/>
    <property type="evidence" value="ECO:0007669"/>
    <property type="project" value="UniProtKB-KW"/>
</dbReference>
<keyword evidence="5" id="KW-0472">Membrane</keyword>
<keyword evidence="6" id="KW-0325">Glycoprotein</keyword>
<dbReference type="AlphaFoldDB" id="A0A0E9NDH2"/>
<dbReference type="STRING" id="698492.A0A0E9NDH2"/>
<dbReference type="GO" id="GO:0005886">
    <property type="term" value="C:plasma membrane"/>
    <property type="evidence" value="ECO:0007669"/>
    <property type="project" value="UniProtKB-SubCell"/>
</dbReference>
<reference evidence="10 11" key="1">
    <citation type="journal article" date="2011" name="J. Gen. Appl. Microbiol.">
        <title>Draft genome sequencing of the enigmatic yeast Saitoella complicata.</title>
        <authorList>
            <person name="Nishida H."/>
            <person name="Hamamoto M."/>
            <person name="Sugiyama J."/>
        </authorList>
    </citation>
    <scope>NUCLEOTIDE SEQUENCE [LARGE SCALE GENOMIC DNA]</scope>
    <source>
        <strain evidence="10 11">NRRL Y-17804</strain>
    </source>
</reference>
<reference evidence="10 11" key="3">
    <citation type="journal article" date="2015" name="Genome Announc.">
        <title>Draft Genome Sequence of the Archiascomycetous Yeast Saitoella complicata.</title>
        <authorList>
            <person name="Yamauchi K."/>
            <person name="Kondo S."/>
            <person name="Hamamoto M."/>
            <person name="Takahashi Y."/>
            <person name="Ogura Y."/>
            <person name="Hayashi T."/>
            <person name="Nishida H."/>
        </authorList>
    </citation>
    <scope>NUCLEOTIDE SEQUENCE [LARGE SCALE GENOMIC DNA]</scope>
    <source>
        <strain evidence="10 11">NRRL Y-17804</strain>
    </source>
</reference>
<protein>
    <recommendedName>
        <fullName evidence="9">Copper acquisition factor BIM1-like domain-containing protein</fullName>
    </recommendedName>
</protein>
<feature type="domain" description="Copper acquisition factor BIM1-like" evidence="9">
    <location>
        <begin position="79"/>
        <end position="223"/>
    </location>
</feature>
<comment type="caution">
    <text evidence="10">The sequence shown here is derived from an EMBL/GenBank/DDBJ whole genome shotgun (WGS) entry which is preliminary data.</text>
</comment>
<sequence length="299" mass="30200">MEYKHTYLGYPVAMHMRFHGSWRAGEPQPIQMLPSLRQSLLFLADQHLFLQGSIPFSKYIPTMQIFTLAALAALASSASAHFTLNYPETVGFDEDNEPTAPCGGFSASDATNRTLVPLDGTAPFAIYAGHPTAQVIVKLALSTDPTTNADFNITVVPQFTENGLGDFCFPSVNWAAAAGSPTEGQNATVQVAYAGGDGVLYQCAAIQFSSSAATSSSACSNGTNVSAGPSSASTSTSSSSNSTLTSTNSTSSSSTASASGTAAASGSAASGTSTGTTSGAGKLGVGLVAVAGAIAGVMM</sequence>
<feature type="region of interest" description="Disordered" evidence="8">
    <location>
        <begin position="223"/>
        <end position="257"/>
    </location>
</feature>
<proteinExistence type="predicted"/>
<keyword evidence="2" id="KW-1003">Cell membrane</keyword>
<gene>
    <name evidence="10" type="ORF">G7K_1979-t1</name>
</gene>
<keyword evidence="7" id="KW-0449">Lipoprotein</keyword>
<comment type="subcellular location">
    <subcellularLocation>
        <location evidence="1">Cell membrane</location>
        <topology evidence="1">Lipid-anchor</topology>
        <topology evidence="1">GPI-anchor</topology>
    </subcellularLocation>
</comment>
<name>A0A0E9NDH2_SAICN</name>
<dbReference type="EMBL" id="BACD03000011">
    <property type="protein sequence ID" value="GAO47781.1"/>
    <property type="molecule type" value="Genomic_DNA"/>
</dbReference>
<evidence type="ECO:0000313" key="10">
    <source>
        <dbReference type="EMBL" id="GAO47781.1"/>
    </source>
</evidence>
<accession>A0A0E9NDH2</accession>
<dbReference type="OMA" id="FCFHANA"/>
<dbReference type="Proteomes" id="UP000033140">
    <property type="component" value="Unassembled WGS sequence"/>
</dbReference>
<evidence type="ECO:0000256" key="4">
    <source>
        <dbReference type="ARBA" id="ARBA00022729"/>
    </source>
</evidence>
<evidence type="ECO:0000256" key="6">
    <source>
        <dbReference type="ARBA" id="ARBA00023180"/>
    </source>
</evidence>
<keyword evidence="3" id="KW-0336">GPI-anchor</keyword>
<evidence type="ECO:0000256" key="2">
    <source>
        <dbReference type="ARBA" id="ARBA00022475"/>
    </source>
</evidence>
<dbReference type="InterPro" id="IPR046530">
    <property type="entry name" value="BIM1-like_dom"/>
</dbReference>
<dbReference type="CDD" id="cd21176">
    <property type="entry name" value="LPMO_auxiliary-like"/>
    <property type="match status" value="1"/>
</dbReference>
<dbReference type="InterPro" id="IPR046936">
    <property type="entry name" value="BIM1-like"/>
</dbReference>
<dbReference type="Pfam" id="PF20238">
    <property type="entry name" value="BIM1-like_dom"/>
    <property type="match status" value="1"/>
</dbReference>
<dbReference type="PANTHER" id="PTHR34992">
    <property type="entry name" value="HYPHAL ANASTAMOSIS-7 PROTEIN"/>
    <property type="match status" value="1"/>
</dbReference>
<evidence type="ECO:0000313" key="11">
    <source>
        <dbReference type="Proteomes" id="UP000033140"/>
    </source>
</evidence>
<keyword evidence="4" id="KW-0732">Signal</keyword>
<organism evidence="10 11">
    <name type="scientific">Saitoella complicata (strain BCRC 22490 / CBS 7301 / JCM 7358 / NBRC 10748 / NRRL Y-17804)</name>
    <dbReference type="NCBI Taxonomy" id="698492"/>
    <lineage>
        <taxon>Eukaryota</taxon>
        <taxon>Fungi</taxon>
        <taxon>Dikarya</taxon>
        <taxon>Ascomycota</taxon>
        <taxon>Taphrinomycotina</taxon>
        <taxon>Taphrinomycotina incertae sedis</taxon>
        <taxon>Saitoella</taxon>
    </lineage>
</organism>
<keyword evidence="11" id="KW-1185">Reference proteome</keyword>
<evidence type="ECO:0000256" key="1">
    <source>
        <dbReference type="ARBA" id="ARBA00004609"/>
    </source>
</evidence>
<evidence type="ECO:0000259" key="9">
    <source>
        <dbReference type="Pfam" id="PF20238"/>
    </source>
</evidence>
<dbReference type="PANTHER" id="PTHR34992:SF1">
    <property type="entry name" value="COPPER ACQUISITION FACTOR BIM1-LIKE DOMAIN-CONTAINING PROTEIN"/>
    <property type="match status" value="1"/>
</dbReference>
<evidence type="ECO:0000256" key="5">
    <source>
        <dbReference type="ARBA" id="ARBA00023136"/>
    </source>
</evidence>
<reference evidence="10 11" key="2">
    <citation type="journal article" date="2014" name="J. Gen. Appl. Microbiol.">
        <title>The early diverging ascomycetous budding yeast Saitoella complicata has three histone deacetylases belonging to the Clr6, Hos2, and Rpd3 lineages.</title>
        <authorList>
            <person name="Nishida H."/>
            <person name="Matsumoto T."/>
            <person name="Kondo S."/>
            <person name="Hamamoto M."/>
            <person name="Yoshikawa H."/>
        </authorList>
    </citation>
    <scope>NUCLEOTIDE SEQUENCE [LARGE SCALE GENOMIC DNA]</scope>
    <source>
        <strain evidence="10 11">NRRL Y-17804</strain>
    </source>
</reference>
<evidence type="ECO:0000256" key="7">
    <source>
        <dbReference type="ARBA" id="ARBA00023288"/>
    </source>
</evidence>
<evidence type="ECO:0000256" key="3">
    <source>
        <dbReference type="ARBA" id="ARBA00022622"/>
    </source>
</evidence>
<evidence type="ECO:0000256" key="8">
    <source>
        <dbReference type="SAM" id="MobiDB-lite"/>
    </source>
</evidence>